<feature type="transmembrane region" description="Helical" evidence="2">
    <location>
        <begin position="92"/>
        <end position="109"/>
    </location>
</feature>
<keyword evidence="2" id="KW-0812">Transmembrane</keyword>
<dbReference type="Pfam" id="PF05901">
    <property type="entry name" value="Excalibur"/>
    <property type="match status" value="1"/>
</dbReference>
<dbReference type="EMBL" id="JAUKVY010000020">
    <property type="protein sequence ID" value="MDO1535515.1"/>
    <property type="molecule type" value="Genomic_DNA"/>
</dbReference>
<dbReference type="PANTHER" id="PTHR46565:SF20">
    <property type="entry name" value="COLD SHOCK DOMAIN-CONTAINING PROTEIN 4"/>
    <property type="match status" value="1"/>
</dbReference>
<evidence type="ECO:0000256" key="2">
    <source>
        <dbReference type="SAM" id="Phobius"/>
    </source>
</evidence>
<organism evidence="4 5">
    <name type="scientific">Variovorax ginsengisoli</name>
    <dbReference type="NCBI Taxonomy" id="363844"/>
    <lineage>
        <taxon>Bacteria</taxon>
        <taxon>Pseudomonadati</taxon>
        <taxon>Pseudomonadota</taxon>
        <taxon>Betaproteobacteria</taxon>
        <taxon>Burkholderiales</taxon>
        <taxon>Comamonadaceae</taxon>
        <taxon>Variovorax</taxon>
    </lineage>
</organism>
<gene>
    <name evidence="4" type="ORF">Q2T77_24830</name>
</gene>
<keyword evidence="2" id="KW-0472">Membrane</keyword>
<keyword evidence="5" id="KW-1185">Reference proteome</keyword>
<evidence type="ECO:0000259" key="3">
    <source>
        <dbReference type="PROSITE" id="PS51857"/>
    </source>
</evidence>
<evidence type="ECO:0000256" key="1">
    <source>
        <dbReference type="RuleBase" id="RU000408"/>
    </source>
</evidence>
<feature type="domain" description="CSD" evidence="3">
    <location>
        <begin position="2"/>
        <end position="67"/>
    </location>
</feature>
<evidence type="ECO:0000313" key="5">
    <source>
        <dbReference type="Proteomes" id="UP001169027"/>
    </source>
</evidence>
<dbReference type="InterPro" id="IPR008613">
    <property type="entry name" value="Excalibur_Ca-bd_domain"/>
</dbReference>
<sequence length="189" mass="20566">MALTGKLRSWNDERGFGFIAPRDGGRELFVHISALPRDGSRPTVGETVTYELGRGKDGRPQAVNVYREALGRPSTYPRSPSRPTTDARRSPISALIGFVIVVVIGAYGYSQYQRHSARLAPAAALPSAETVIAEPLVGGYRCDGRTHCSQMTSCSEAKFFLKNCPGTQMDGNHDGVPCEQQWCTGFLSK</sequence>
<keyword evidence="2" id="KW-1133">Transmembrane helix</keyword>
<dbReference type="PROSITE" id="PS51857">
    <property type="entry name" value="CSD_2"/>
    <property type="match status" value="1"/>
</dbReference>
<accession>A0ABT8S9Q5</accession>
<dbReference type="InterPro" id="IPR011129">
    <property type="entry name" value="CSD"/>
</dbReference>
<dbReference type="InterPro" id="IPR019844">
    <property type="entry name" value="CSD_CS"/>
</dbReference>
<reference evidence="4" key="1">
    <citation type="submission" date="2023-06" db="EMBL/GenBank/DDBJ databases">
        <authorList>
            <person name="Jiang Y."/>
            <person name="Liu Q."/>
        </authorList>
    </citation>
    <scope>NUCLEOTIDE SEQUENCE</scope>
    <source>
        <strain evidence="4">CGMCC 1.12090</strain>
    </source>
</reference>
<comment type="caution">
    <text evidence="4">The sequence shown here is derived from an EMBL/GenBank/DDBJ whole genome shotgun (WGS) entry which is preliminary data.</text>
</comment>
<dbReference type="SMART" id="SM00357">
    <property type="entry name" value="CSP"/>
    <property type="match status" value="1"/>
</dbReference>
<dbReference type="PROSITE" id="PS00352">
    <property type="entry name" value="CSD_1"/>
    <property type="match status" value="1"/>
</dbReference>
<dbReference type="CDD" id="cd04458">
    <property type="entry name" value="CSP_CDS"/>
    <property type="match status" value="1"/>
</dbReference>
<dbReference type="Gene3D" id="2.40.50.140">
    <property type="entry name" value="Nucleic acid-binding proteins"/>
    <property type="match status" value="1"/>
</dbReference>
<proteinExistence type="predicted"/>
<dbReference type="Pfam" id="PF00313">
    <property type="entry name" value="CSD"/>
    <property type="match status" value="1"/>
</dbReference>
<name>A0ABT8S9Q5_9BURK</name>
<dbReference type="InterPro" id="IPR002059">
    <property type="entry name" value="CSP_DNA-bd"/>
</dbReference>
<evidence type="ECO:0000313" key="4">
    <source>
        <dbReference type="EMBL" id="MDO1535515.1"/>
    </source>
</evidence>
<dbReference type="RefSeq" id="WP_301813244.1">
    <property type="nucleotide sequence ID" value="NZ_JAUJZH010000020.1"/>
</dbReference>
<dbReference type="InterPro" id="IPR012340">
    <property type="entry name" value="NA-bd_OB-fold"/>
</dbReference>
<dbReference type="PANTHER" id="PTHR46565">
    <property type="entry name" value="COLD SHOCK DOMAIN PROTEIN 2"/>
    <property type="match status" value="1"/>
</dbReference>
<dbReference type="PRINTS" id="PR00050">
    <property type="entry name" value="COLDSHOCK"/>
</dbReference>
<protein>
    <submittedName>
        <fullName evidence="4">Cold shock domain-containing protein</fullName>
    </submittedName>
</protein>
<dbReference type="SUPFAM" id="SSF50249">
    <property type="entry name" value="Nucleic acid-binding proteins"/>
    <property type="match status" value="1"/>
</dbReference>
<dbReference type="Proteomes" id="UP001169027">
    <property type="component" value="Unassembled WGS sequence"/>
</dbReference>
<comment type="subcellular location">
    <subcellularLocation>
        <location evidence="1">Cytoplasm</location>
    </subcellularLocation>
</comment>